<dbReference type="EMBL" id="JABWGN010000001">
    <property type="protein sequence ID" value="NUW30417.1"/>
    <property type="molecule type" value="Genomic_DNA"/>
</dbReference>
<feature type="compositionally biased region" description="Low complexity" evidence="1">
    <location>
        <begin position="62"/>
        <end position="71"/>
    </location>
</feature>
<reference evidence="3 4" key="1">
    <citation type="submission" date="2020-06" db="EMBL/GenBank/DDBJ databases">
        <title>Nonomuraea sp. SMC257, a novel actinomycete isolated from soil.</title>
        <authorList>
            <person name="Chanama M."/>
        </authorList>
    </citation>
    <scope>NUCLEOTIDE SEQUENCE [LARGE SCALE GENOMIC DNA]</scope>
    <source>
        <strain evidence="3 4">SMC257</strain>
    </source>
</reference>
<evidence type="ECO:0000313" key="3">
    <source>
        <dbReference type="EMBL" id="NUW30417.1"/>
    </source>
</evidence>
<evidence type="ECO:0000313" key="4">
    <source>
        <dbReference type="Proteomes" id="UP000586042"/>
    </source>
</evidence>
<keyword evidence="3" id="KW-0808">Transferase</keyword>
<evidence type="ECO:0000259" key="2">
    <source>
        <dbReference type="Pfam" id="PF01636"/>
    </source>
</evidence>
<dbReference type="RefSeq" id="WP_175587850.1">
    <property type="nucleotide sequence ID" value="NZ_JABWGN010000001.1"/>
</dbReference>
<comment type="caution">
    <text evidence="3">The sequence shown here is derived from an EMBL/GenBank/DDBJ whole genome shotgun (WGS) entry which is preliminary data.</text>
</comment>
<sequence>MADLQWTHRVEIRDDRVVKRYIGEDTELAGREWRALTLLAEHAPGLAPQPIALEPPVPAPPGAAGTGASSGAVTMSRLPGVALRSLPDAGAYAAHLARAVGELHAAVPRDVLAGVPERPWHLGPLVAQVKEWCARWKPREPLADQAVREGARWLAGWRPGDEGVTPVFGAGDGNLANFLWDGVRVRIVDFEESGRSDRAFELSEISQHVAMWVDGEVDVLAHVELSPAEGRRLTGCRRLHALMWLFLLSSEGPRNPPGTFRRQAGRVLRSLGA</sequence>
<dbReference type="Proteomes" id="UP000586042">
    <property type="component" value="Unassembled WGS sequence"/>
</dbReference>
<proteinExistence type="predicted"/>
<feature type="domain" description="Aminoglycoside phosphotransferase" evidence="2">
    <location>
        <begin position="14"/>
        <end position="216"/>
    </location>
</feature>
<protein>
    <submittedName>
        <fullName evidence="3">Aminoglycoside phosphotransferase family protein</fullName>
    </submittedName>
</protein>
<dbReference type="Gene3D" id="3.90.1200.10">
    <property type="match status" value="1"/>
</dbReference>
<evidence type="ECO:0000256" key="1">
    <source>
        <dbReference type="SAM" id="MobiDB-lite"/>
    </source>
</evidence>
<dbReference type="GO" id="GO:0016740">
    <property type="term" value="F:transferase activity"/>
    <property type="evidence" value="ECO:0007669"/>
    <property type="project" value="UniProtKB-KW"/>
</dbReference>
<name>A0A7Y6I2D3_9ACTN</name>
<dbReference type="Pfam" id="PF01636">
    <property type="entry name" value="APH"/>
    <property type="match status" value="1"/>
</dbReference>
<gene>
    <name evidence="3" type="ORF">HTZ77_03105</name>
</gene>
<dbReference type="SUPFAM" id="SSF56112">
    <property type="entry name" value="Protein kinase-like (PK-like)"/>
    <property type="match status" value="1"/>
</dbReference>
<dbReference type="InterPro" id="IPR011009">
    <property type="entry name" value="Kinase-like_dom_sf"/>
</dbReference>
<dbReference type="InterPro" id="IPR002575">
    <property type="entry name" value="Aminoglycoside_PTrfase"/>
</dbReference>
<accession>A0A7Y6I2D3</accession>
<keyword evidence="4" id="KW-1185">Reference proteome</keyword>
<dbReference type="AlphaFoldDB" id="A0A7Y6I2D3"/>
<feature type="region of interest" description="Disordered" evidence="1">
    <location>
        <begin position="49"/>
        <end position="71"/>
    </location>
</feature>
<organism evidence="3 4">
    <name type="scientific">Nonomuraea montanisoli</name>
    <dbReference type="NCBI Taxonomy" id="2741721"/>
    <lineage>
        <taxon>Bacteria</taxon>
        <taxon>Bacillati</taxon>
        <taxon>Actinomycetota</taxon>
        <taxon>Actinomycetes</taxon>
        <taxon>Streptosporangiales</taxon>
        <taxon>Streptosporangiaceae</taxon>
        <taxon>Nonomuraea</taxon>
    </lineage>
</organism>